<evidence type="ECO:0000256" key="6">
    <source>
        <dbReference type="ARBA" id="ARBA00048612"/>
    </source>
</evidence>
<dbReference type="SUPFAM" id="SSF53335">
    <property type="entry name" value="S-adenosyl-L-methionine-dependent methyltransferases"/>
    <property type="match status" value="1"/>
</dbReference>
<dbReference type="eggNOG" id="KOG2901">
    <property type="taxonomic scope" value="Eukaryota"/>
</dbReference>
<dbReference type="GO" id="GO:0035243">
    <property type="term" value="F:protein-arginine omega-N symmetric methyltransferase activity"/>
    <property type="evidence" value="ECO:0007669"/>
    <property type="project" value="UniProtKB-EC"/>
</dbReference>
<evidence type="ECO:0000313" key="9">
    <source>
        <dbReference type="Proteomes" id="UP000009328"/>
    </source>
</evidence>
<comment type="subcellular location">
    <subcellularLocation>
        <location evidence="1 7">Mitochondrion</location>
    </subcellularLocation>
</comment>
<keyword evidence="9" id="KW-1185">Reference proteome</keyword>
<dbReference type="GO" id="GO:0005739">
    <property type="term" value="C:mitochondrion"/>
    <property type="evidence" value="ECO:0007669"/>
    <property type="project" value="UniProtKB-SubCell"/>
</dbReference>
<dbReference type="AlphaFoldDB" id="K0K7M7"/>
<proteinExistence type="inferred from homology"/>
<dbReference type="InterPro" id="IPR029063">
    <property type="entry name" value="SAM-dependent_MTases_sf"/>
</dbReference>
<dbReference type="HOGENOM" id="CLU_024840_0_0_1"/>
<dbReference type="InParanoid" id="K0K7M7"/>
<evidence type="ECO:0000256" key="5">
    <source>
        <dbReference type="ARBA" id="ARBA00023128"/>
    </source>
</evidence>
<dbReference type="InterPro" id="IPR038375">
    <property type="entry name" value="NDUFAF7_sf"/>
</dbReference>
<gene>
    <name evidence="8" type="ORF">BN7_349</name>
</gene>
<comment type="catalytic activity">
    <reaction evidence="6 7">
        <text>L-arginyl-[protein] + 2 S-adenosyl-L-methionine = N(omega),N(omega)'-dimethyl-L-arginyl-[protein] + 2 S-adenosyl-L-homocysteine + 2 H(+)</text>
        <dbReference type="Rhea" id="RHEA:48108"/>
        <dbReference type="Rhea" id="RHEA-COMP:10532"/>
        <dbReference type="Rhea" id="RHEA-COMP:11992"/>
        <dbReference type="ChEBI" id="CHEBI:15378"/>
        <dbReference type="ChEBI" id="CHEBI:29965"/>
        <dbReference type="ChEBI" id="CHEBI:57856"/>
        <dbReference type="ChEBI" id="CHEBI:59789"/>
        <dbReference type="ChEBI" id="CHEBI:88221"/>
        <dbReference type="EC" id="2.1.1.320"/>
    </reaction>
</comment>
<evidence type="ECO:0000256" key="3">
    <source>
        <dbReference type="ARBA" id="ARBA00022603"/>
    </source>
</evidence>
<dbReference type="STRING" id="1206466.K0K7M7"/>
<evidence type="ECO:0000256" key="1">
    <source>
        <dbReference type="ARBA" id="ARBA00004173"/>
    </source>
</evidence>
<dbReference type="EC" id="2.1.1.320" evidence="7"/>
<keyword evidence="4 7" id="KW-0808">Transferase</keyword>
<evidence type="ECO:0000313" key="8">
    <source>
        <dbReference type="EMBL" id="CCH40815.1"/>
    </source>
</evidence>
<evidence type="ECO:0000256" key="4">
    <source>
        <dbReference type="ARBA" id="ARBA00022679"/>
    </source>
</evidence>
<dbReference type="Pfam" id="PF02636">
    <property type="entry name" value="Methyltransf_28"/>
    <property type="match status" value="1"/>
</dbReference>
<dbReference type="PANTHER" id="PTHR12049">
    <property type="entry name" value="PROTEIN ARGININE METHYLTRANSFERASE NDUFAF7, MITOCHONDRIAL"/>
    <property type="match status" value="1"/>
</dbReference>
<organism evidence="8 9">
    <name type="scientific">Wickerhamomyces ciferrii (strain ATCC 14091 / BCRC 22168 / CBS 111 / JCM 3599 / NBRC 0793 / NRRL Y-1031 F-60-10)</name>
    <name type="common">Yeast</name>
    <name type="synonym">Pichia ciferrii</name>
    <dbReference type="NCBI Taxonomy" id="1206466"/>
    <lineage>
        <taxon>Eukaryota</taxon>
        <taxon>Fungi</taxon>
        <taxon>Dikarya</taxon>
        <taxon>Ascomycota</taxon>
        <taxon>Saccharomycotina</taxon>
        <taxon>Saccharomycetes</taxon>
        <taxon>Phaffomycetales</taxon>
        <taxon>Wickerhamomycetaceae</taxon>
        <taxon>Wickerhamomyces</taxon>
    </lineage>
</organism>
<dbReference type="Gene3D" id="3.40.50.12710">
    <property type="match status" value="1"/>
</dbReference>
<evidence type="ECO:0000256" key="2">
    <source>
        <dbReference type="ARBA" id="ARBA00005891"/>
    </source>
</evidence>
<dbReference type="InterPro" id="IPR003788">
    <property type="entry name" value="NDUFAF7"/>
</dbReference>
<dbReference type="PANTHER" id="PTHR12049:SF7">
    <property type="entry name" value="PROTEIN ARGININE METHYLTRANSFERASE NDUFAF7, MITOCHONDRIAL"/>
    <property type="match status" value="1"/>
</dbReference>
<evidence type="ECO:0000256" key="7">
    <source>
        <dbReference type="RuleBase" id="RU364114"/>
    </source>
</evidence>
<dbReference type="GO" id="GO:0032259">
    <property type="term" value="P:methylation"/>
    <property type="evidence" value="ECO:0007669"/>
    <property type="project" value="UniProtKB-KW"/>
</dbReference>
<comment type="caution">
    <text evidence="8">The sequence shown here is derived from an EMBL/GenBank/DDBJ whole genome shotgun (WGS) entry which is preliminary data.</text>
</comment>
<dbReference type="Proteomes" id="UP000009328">
    <property type="component" value="Unassembled WGS sequence"/>
</dbReference>
<sequence length="455" mass="51410">MFRLKIVPPIRRFCSSSIRYQIINQANKQTISLSTTSTTSTSKTPNHTTPKLELNKLAQICAQVIKITGPISLSAFMRLCLTHPELGYYTTRDPLGAKGDFVTSPEISQMFGEMIGIWLFTVWNSQKKPKEINLIEFGPGKGTLTFDVIKSFSKLVQTLKHEELKLNIILVETSPILKQVQHNLLSGKDLDTSKEFWEAPHKWNGKITWVDTEKDLWEVTQQQEANYILAHEFYDALPVSQFKKTEHGWREYMVDHNEDDGTFFLGLNSQRTPSSAIPETNPRYSSQNLDSIVEISSELHSYTSEIVKLLDRNKAQNGAALIVDYGPDLEIPGMTLRGIKNHEFKSPFEDLGEVDLSVDVDFGAIKESATSDPSCQIDVFGPVQQGDWLHQLGIQFRAEQLYNKAKNDEEREIIKTGYHRLVEKDDKSMGHIYKFMALLPKGGPIPVGFGGGVEE</sequence>
<protein>
    <recommendedName>
        <fullName evidence="7">Protein arginine methyltransferase NDUFAF7</fullName>
        <ecNumber evidence="7">2.1.1.320</ecNumber>
    </recommendedName>
</protein>
<keyword evidence="5 7" id="KW-0496">Mitochondrion</keyword>
<dbReference type="GO" id="GO:0032981">
    <property type="term" value="P:mitochondrial respiratory chain complex I assembly"/>
    <property type="evidence" value="ECO:0007669"/>
    <property type="project" value="TreeGrafter"/>
</dbReference>
<name>K0K7M7_WICCF</name>
<keyword evidence="3 7" id="KW-0489">Methyltransferase</keyword>
<accession>K0K7M7</accession>
<comment type="similarity">
    <text evidence="2 7">Belongs to the NDUFAF7 family.</text>
</comment>
<comment type="function">
    <text evidence="7">Arginine methyltransferase involved in the assembly or stability of mitochondrial NADH:ubiquinone oxidoreductase complex (complex I).</text>
</comment>
<dbReference type="EMBL" id="CAIF01000007">
    <property type="protein sequence ID" value="CCH40815.1"/>
    <property type="molecule type" value="Genomic_DNA"/>
</dbReference>
<reference evidence="8 9" key="1">
    <citation type="journal article" date="2012" name="Eukaryot. Cell">
        <title>Draft genome sequence of Wickerhamomyces ciferrii NRRL Y-1031 F-60-10.</title>
        <authorList>
            <person name="Schneider J."/>
            <person name="Andrea H."/>
            <person name="Blom J."/>
            <person name="Jaenicke S."/>
            <person name="Ruckert C."/>
            <person name="Schorsch C."/>
            <person name="Szczepanowski R."/>
            <person name="Farwick M."/>
            <person name="Goesmann A."/>
            <person name="Puhler A."/>
            <person name="Schaffer S."/>
            <person name="Tauch A."/>
            <person name="Kohler T."/>
            <person name="Brinkrolf K."/>
        </authorList>
    </citation>
    <scope>NUCLEOTIDE SEQUENCE [LARGE SCALE GENOMIC DNA]</scope>
    <source>
        <strain evidence="9">ATCC 14091 / BCRC 22168 / CBS 111 / JCM 3599 / NBRC 0793 / NRRL Y-1031 F-60-10</strain>
    </source>
</reference>